<keyword evidence="4" id="KW-1185">Reference proteome</keyword>
<evidence type="ECO:0000313" key="4">
    <source>
        <dbReference type="Proteomes" id="UP001597365"/>
    </source>
</evidence>
<keyword evidence="2" id="KW-0812">Transmembrane</keyword>
<feature type="compositionally biased region" description="Low complexity" evidence="1">
    <location>
        <begin position="62"/>
        <end position="85"/>
    </location>
</feature>
<name>A0ABW4PMU5_9ACTN</name>
<feature type="region of interest" description="Disordered" evidence="1">
    <location>
        <begin position="1"/>
        <end position="96"/>
    </location>
</feature>
<protein>
    <submittedName>
        <fullName evidence="3">Uncharacterized protein</fullName>
    </submittedName>
</protein>
<feature type="compositionally biased region" description="Pro residues" evidence="1">
    <location>
        <begin position="10"/>
        <end position="21"/>
    </location>
</feature>
<organism evidence="3 4">
    <name type="scientific">Streptomyces desertarenae</name>
    <dbReference type="NCBI Taxonomy" id="2666184"/>
    <lineage>
        <taxon>Bacteria</taxon>
        <taxon>Bacillati</taxon>
        <taxon>Actinomycetota</taxon>
        <taxon>Actinomycetes</taxon>
        <taxon>Kitasatosporales</taxon>
        <taxon>Streptomycetaceae</taxon>
        <taxon>Streptomyces</taxon>
    </lineage>
</organism>
<feature type="transmembrane region" description="Helical" evidence="2">
    <location>
        <begin position="102"/>
        <end position="124"/>
    </location>
</feature>
<gene>
    <name evidence="3" type="ORF">ACFSJS_17950</name>
</gene>
<evidence type="ECO:0000313" key="3">
    <source>
        <dbReference type="EMBL" id="MFD1831525.1"/>
    </source>
</evidence>
<comment type="caution">
    <text evidence="3">The sequence shown here is derived from an EMBL/GenBank/DDBJ whole genome shotgun (WGS) entry which is preliminary data.</text>
</comment>
<dbReference type="RefSeq" id="WP_380901526.1">
    <property type="nucleotide sequence ID" value="NZ_JBHUFU010000010.1"/>
</dbReference>
<feature type="compositionally biased region" description="Low complexity" evidence="1">
    <location>
        <begin position="22"/>
        <end position="33"/>
    </location>
</feature>
<keyword evidence="2" id="KW-1133">Transmembrane helix</keyword>
<proteinExistence type="predicted"/>
<keyword evidence="2" id="KW-0472">Membrane</keyword>
<evidence type="ECO:0000256" key="2">
    <source>
        <dbReference type="SAM" id="Phobius"/>
    </source>
</evidence>
<feature type="compositionally biased region" description="Pro residues" evidence="1">
    <location>
        <begin position="34"/>
        <end position="61"/>
    </location>
</feature>
<dbReference type="EMBL" id="JBHUFU010000010">
    <property type="protein sequence ID" value="MFD1831525.1"/>
    <property type="molecule type" value="Genomic_DNA"/>
</dbReference>
<dbReference type="Proteomes" id="UP001597365">
    <property type="component" value="Unassembled WGS sequence"/>
</dbReference>
<evidence type="ECO:0000256" key="1">
    <source>
        <dbReference type="SAM" id="MobiDB-lite"/>
    </source>
</evidence>
<reference evidence="4" key="1">
    <citation type="journal article" date="2019" name="Int. J. Syst. Evol. Microbiol.">
        <title>The Global Catalogue of Microorganisms (GCM) 10K type strain sequencing project: providing services to taxonomists for standard genome sequencing and annotation.</title>
        <authorList>
            <consortium name="The Broad Institute Genomics Platform"/>
            <consortium name="The Broad Institute Genome Sequencing Center for Infectious Disease"/>
            <person name="Wu L."/>
            <person name="Ma J."/>
        </authorList>
    </citation>
    <scope>NUCLEOTIDE SEQUENCE [LARGE SCALE GENOMIC DNA]</scope>
    <source>
        <strain evidence="4">CGMCC 4.7455</strain>
    </source>
</reference>
<accession>A0ABW4PMU5</accession>
<sequence length="343" mass="34897">MSTEADPARTPLPPVVPPRPSARPWAPRTAAGAPPIPTGPPPASRAPAPRTPLPPPVPPGPGASAAASGASGARPGADAADAPAAGGDGEGRRGRGPVRTAAAVLCLVLGFGLLGGAAAGTWLVDGSDAGPGAGFARARSLWHEIPVDTLFPRTIEGGGAGPGGADRHWIRVGVAPDDDCTGAFDPALAAVLAPAGCARLLRATYVDETSSSVTTVGMLFTEADERAMRALRERFDRDGLHRRTDLMPRPYAVRGTAAARFGDAQRASWTVRLLTDVPVVVYAVSGFADGRTVSGPQAADEAVVEGQTAAPAQAGLGHDARGIADRVERGLRRTAAEEAEQDR</sequence>